<dbReference type="HOGENOM" id="CLU_086500_5_1_11"/>
<keyword evidence="2" id="KW-1185">Reference proteome</keyword>
<proteinExistence type="predicted"/>
<gene>
    <name evidence="1" type="ordered locus">SCATT_02470</name>
</gene>
<protein>
    <submittedName>
        <fullName evidence="1">Putative thiol-disulfide oxidoreductase DCC</fullName>
    </submittedName>
</protein>
<dbReference type="EMBL" id="CP003219">
    <property type="protein sequence ID" value="AEW92618.1"/>
    <property type="molecule type" value="Genomic_DNA"/>
</dbReference>
<name>F8K471_STREN</name>
<evidence type="ECO:0000313" key="1">
    <source>
        <dbReference type="EMBL" id="AEW92618.1"/>
    </source>
</evidence>
<dbReference type="KEGG" id="sct:SCAT_0234"/>
<dbReference type="RefSeq" id="WP_014141010.1">
    <property type="nucleotide sequence ID" value="NC_016111.1"/>
</dbReference>
<dbReference type="STRING" id="1003195.SCATT_02470"/>
<dbReference type="eggNOG" id="COG3011">
    <property type="taxonomic scope" value="Bacteria"/>
</dbReference>
<dbReference type="InterPro" id="IPR007263">
    <property type="entry name" value="DCC1-like"/>
</dbReference>
<dbReference type="KEGG" id="scy:SCATT_02470"/>
<evidence type="ECO:0000313" key="2">
    <source>
        <dbReference type="Proteomes" id="UP000007842"/>
    </source>
</evidence>
<sequence length="130" mass="13735">MGTRPVLVYDGDCGFCTSAARFAERRVRPRCAVTAWQDADLAALGVTRQRAEYEVLWVTPAGRVYGGAAAVAKALLSAGRGWAVPGAVLELPGVRRVAGAGYRWVARNRARLPGATAACALPADRRPGAR</sequence>
<dbReference type="OrthoDB" id="9813713at2"/>
<dbReference type="Proteomes" id="UP000007842">
    <property type="component" value="Chromosome"/>
</dbReference>
<dbReference type="AlphaFoldDB" id="F8K471"/>
<accession>G8WMP9</accession>
<dbReference type="GO" id="GO:0015035">
    <property type="term" value="F:protein-disulfide reductase activity"/>
    <property type="evidence" value="ECO:0007669"/>
    <property type="project" value="InterPro"/>
</dbReference>
<dbReference type="PATRIC" id="fig|1003195.11.peg.1881"/>
<accession>F8K471</accession>
<organism evidence="1 2">
    <name type="scientific">Streptantibioticus cattleyicolor (strain ATCC 35852 / DSM 46488 / JCM 4925 / NBRC 14057 / NRRL 8057)</name>
    <name type="common">Streptomyces cattleya</name>
    <dbReference type="NCBI Taxonomy" id="1003195"/>
    <lineage>
        <taxon>Bacteria</taxon>
        <taxon>Bacillati</taxon>
        <taxon>Actinomycetota</taxon>
        <taxon>Actinomycetes</taxon>
        <taxon>Kitasatosporales</taxon>
        <taxon>Streptomycetaceae</taxon>
        <taxon>Streptantibioticus</taxon>
    </lineage>
</organism>
<reference evidence="2" key="1">
    <citation type="submission" date="2011-12" db="EMBL/GenBank/DDBJ databases">
        <title>Complete genome sequence of Streptomyces cattleya strain DSM 46488.</title>
        <authorList>
            <person name="Ou H.-Y."/>
            <person name="Li P."/>
            <person name="Zhao C."/>
            <person name="O'Hagan D."/>
            <person name="Deng Z."/>
        </authorList>
    </citation>
    <scope>NUCLEOTIDE SEQUENCE [LARGE SCALE GENOMIC DNA]</scope>
    <source>
        <strain evidence="2">ATCC 35852 / DSM 46488 / JCM 4925 / NBRC 14057 / NRRL 8057</strain>
    </source>
</reference>
<dbReference type="Pfam" id="PF04134">
    <property type="entry name" value="DCC1-like"/>
    <property type="match status" value="1"/>
</dbReference>